<organism evidence="3">
    <name type="scientific">Drosophila simulans</name>
    <name type="common">Fruit fly</name>
    <dbReference type="NCBI Taxonomy" id="7240"/>
    <lineage>
        <taxon>Eukaryota</taxon>
        <taxon>Metazoa</taxon>
        <taxon>Ecdysozoa</taxon>
        <taxon>Arthropoda</taxon>
        <taxon>Hexapoda</taxon>
        <taxon>Insecta</taxon>
        <taxon>Pterygota</taxon>
        <taxon>Neoptera</taxon>
        <taxon>Endopterygota</taxon>
        <taxon>Diptera</taxon>
        <taxon>Brachycera</taxon>
        <taxon>Muscomorpha</taxon>
        <taxon>Ephydroidea</taxon>
        <taxon>Drosophilidae</taxon>
        <taxon>Drosophila</taxon>
        <taxon>Sophophora</taxon>
    </lineage>
</organism>
<dbReference type="EMBL" id="CM002910">
    <property type="protein sequence ID" value="KMY89046.1"/>
    <property type="molecule type" value="Genomic_DNA"/>
</dbReference>
<keyword evidence="2" id="KW-0732">Signal</keyword>
<evidence type="ECO:0000256" key="2">
    <source>
        <dbReference type="SAM" id="SignalP"/>
    </source>
</evidence>
<reference evidence="3" key="2">
    <citation type="submission" date="2014-06" db="EMBL/GenBank/DDBJ databases">
        <authorList>
            <person name="Hu T."/>
            <person name="Eisen M.B."/>
            <person name="Thornton K.R."/>
            <person name="Andolfatto P."/>
        </authorList>
    </citation>
    <scope>NUCLEOTIDE SEQUENCE</scope>
    <source>
        <strain evidence="3">W501</strain>
    </source>
</reference>
<dbReference type="OrthoDB" id="8055060at2759"/>
<dbReference type="Proteomes" id="UP000035880">
    <property type="component" value="Chromosome 2L"/>
</dbReference>
<name>A0A0J9QYM1_DROSI</name>
<sequence length="271" mass="28619">MFRQSQIVLASSLLLLIALPVIRADLMCYVCDNCAQLPKDAPLLACNEDFFNPGGSTEASTVTTTTTTEASTTTTQETTTTPETTTVITSVQTDPPTTESTTTTVETTTSDPTTESTQSTESTEAPIPTPATAGPVQTTTGVPTPPAEDLSALSVALNTTRLVPVNEDAETTTPLSSLAIRQRRAVIDTEYTYHCYSVQVSVNGTMSTDRGCSRVSTMEGVCEQLKIQNNNTELANCNPCSMNACNGSSALQSSILATLLLAIVAFALQRN</sequence>
<evidence type="ECO:0000256" key="1">
    <source>
        <dbReference type="SAM" id="MobiDB-lite"/>
    </source>
</evidence>
<accession>A0A0J9QYM1</accession>
<feature type="region of interest" description="Disordered" evidence="1">
    <location>
        <begin position="54"/>
        <end position="141"/>
    </location>
</feature>
<proteinExistence type="predicted"/>
<feature type="chain" id="PRO_5005321314" description="DUF753 domain-containing protein" evidence="2">
    <location>
        <begin position="25"/>
        <end position="271"/>
    </location>
</feature>
<evidence type="ECO:0008006" key="4">
    <source>
        <dbReference type="Google" id="ProtNLM"/>
    </source>
</evidence>
<dbReference type="Bgee" id="FBgn0194905">
    <property type="expression patterns" value="Expressed in adult organism and 3 other cell types or tissues"/>
</dbReference>
<feature type="signal peptide" evidence="2">
    <location>
        <begin position="1"/>
        <end position="24"/>
    </location>
</feature>
<reference evidence="3" key="1">
    <citation type="journal article" date="2013" name="Genome Res.">
        <title>A second-generation assembly of the Drosophila simulans genome provides new insights into patterns of lineage-specific divergence.</title>
        <authorList>
            <person name="Hu T.T."/>
            <person name="Eisen M.B."/>
            <person name="Thornton K.R."/>
            <person name="Andolfatto P."/>
        </authorList>
    </citation>
    <scope>NUCLEOTIDE SEQUENCE [LARGE SCALE GENOMIC DNA]</scope>
    <source>
        <strain evidence="3">W501</strain>
    </source>
</reference>
<protein>
    <recommendedName>
        <fullName evidence="4">DUF753 domain-containing protein</fullName>
    </recommendedName>
</protein>
<dbReference type="AlphaFoldDB" id="A0A0J9QYM1"/>
<feature type="compositionally biased region" description="Low complexity" evidence="1">
    <location>
        <begin position="56"/>
        <end position="141"/>
    </location>
</feature>
<gene>
    <name evidence="3" type="primary">Dsim\GD23527</name>
    <name evidence="3" type="ORF">Dsimw501_GD23527</name>
</gene>
<evidence type="ECO:0000313" key="3">
    <source>
        <dbReference type="EMBL" id="KMY89046.1"/>
    </source>
</evidence>
<reference evidence="3" key="3">
    <citation type="submission" date="2015-04" db="EMBL/GenBank/DDBJ databases">
        <authorList>
            <consortium name="FlyBase"/>
        </authorList>
    </citation>
    <scope>NUCLEOTIDE SEQUENCE</scope>
    <source>
        <strain evidence="3">W501</strain>
    </source>
</reference>
<dbReference type="KEGG" id="dsi:Dsimw501_GD23527"/>